<dbReference type="PROSITE" id="PS50181">
    <property type="entry name" value="FBOX"/>
    <property type="match status" value="1"/>
</dbReference>
<dbReference type="Proteomes" id="UP001328107">
    <property type="component" value="Unassembled WGS sequence"/>
</dbReference>
<keyword evidence="4" id="KW-1185">Reference proteome</keyword>
<sequence length="367" mass="42077">MPPLPKSRRSRTRPIPLKSEEPRKRKPRLSADEIPVLPDDILRIIFKHLSSVDRCPLAIVSKRIRSLDLEIGNRSIDAVDVVLGEQIDRINAFVDVKTDREISFKSTPNVEFTRCYDHIQLFFKNASVADLDIWAERRSDERSAKSLTSVFQSLLVDDVRIYMSDKSDFSEFLHWILTSNNLVPKKISLSFKSPERQNFTRLRNTLRNIQQLEAFNVDYLVTMRGKDKDECREFPRRTPYKSPLEKAICDGSTMVHLARNCDAVSLGLVDCTGQHLLEAFQVICESPLISKELKVHTIESVVEELFTLAANTNGLRIFGLPDRGITDFEQSRRTTLDVDVDKKGGVYWSVYIYKLDSIKQNEPGQST</sequence>
<comment type="caution">
    <text evidence="3">The sequence shown here is derived from an EMBL/GenBank/DDBJ whole genome shotgun (WGS) entry which is preliminary data.</text>
</comment>
<evidence type="ECO:0000313" key="4">
    <source>
        <dbReference type="Proteomes" id="UP001328107"/>
    </source>
</evidence>
<feature type="domain" description="F-box" evidence="2">
    <location>
        <begin position="31"/>
        <end position="67"/>
    </location>
</feature>
<name>A0AAN4ZK56_9BILA</name>
<dbReference type="Pfam" id="PF00646">
    <property type="entry name" value="F-box"/>
    <property type="match status" value="1"/>
</dbReference>
<accession>A0AAN4ZK56</accession>
<dbReference type="InterPro" id="IPR001810">
    <property type="entry name" value="F-box_dom"/>
</dbReference>
<evidence type="ECO:0000256" key="1">
    <source>
        <dbReference type="SAM" id="MobiDB-lite"/>
    </source>
</evidence>
<dbReference type="EMBL" id="BTRK01000003">
    <property type="protein sequence ID" value="GMR42787.1"/>
    <property type="molecule type" value="Genomic_DNA"/>
</dbReference>
<gene>
    <name evidence="3" type="ORF">PMAYCL1PPCAC_12982</name>
</gene>
<evidence type="ECO:0000313" key="3">
    <source>
        <dbReference type="EMBL" id="GMR42787.1"/>
    </source>
</evidence>
<proteinExistence type="predicted"/>
<feature type="region of interest" description="Disordered" evidence="1">
    <location>
        <begin position="1"/>
        <end position="29"/>
    </location>
</feature>
<dbReference type="SMART" id="SM00256">
    <property type="entry name" value="FBOX"/>
    <property type="match status" value="1"/>
</dbReference>
<dbReference type="SUPFAM" id="SSF81383">
    <property type="entry name" value="F-box domain"/>
    <property type="match status" value="1"/>
</dbReference>
<reference evidence="4" key="1">
    <citation type="submission" date="2022-10" db="EMBL/GenBank/DDBJ databases">
        <title>Genome assembly of Pristionchus species.</title>
        <authorList>
            <person name="Yoshida K."/>
            <person name="Sommer R.J."/>
        </authorList>
    </citation>
    <scope>NUCLEOTIDE SEQUENCE [LARGE SCALE GENOMIC DNA]</scope>
    <source>
        <strain evidence="4">RS5460</strain>
    </source>
</reference>
<organism evidence="3 4">
    <name type="scientific">Pristionchus mayeri</name>
    <dbReference type="NCBI Taxonomy" id="1317129"/>
    <lineage>
        <taxon>Eukaryota</taxon>
        <taxon>Metazoa</taxon>
        <taxon>Ecdysozoa</taxon>
        <taxon>Nematoda</taxon>
        <taxon>Chromadorea</taxon>
        <taxon>Rhabditida</taxon>
        <taxon>Rhabditina</taxon>
        <taxon>Diplogasteromorpha</taxon>
        <taxon>Diplogasteroidea</taxon>
        <taxon>Neodiplogasteridae</taxon>
        <taxon>Pristionchus</taxon>
    </lineage>
</organism>
<dbReference type="InterPro" id="IPR036047">
    <property type="entry name" value="F-box-like_dom_sf"/>
</dbReference>
<dbReference type="AlphaFoldDB" id="A0AAN4ZK56"/>
<feature type="compositionally biased region" description="Basic residues" evidence="1">
    <location>
        <begin position="1"/>
        <end position="12"/>
    </location>
</feature>
<evidence type="ECO:0000259" key="2">
    <source>
        <dbReference type="PROSITE" id="PS50181"/>
    </source>
</evidence>
<protein>
    <recommendedName>
        <fullName evidence="2">F-box domain-containing protein</fullName>
    </recommendedName>
</protein>